<keyword evidence="1" id="KW-0812">Transmembrane</keyword>
<evidence type="ECO:0000313" key="3">
    <source>
        <dbReference type="Proteomes" id="UP000290261"/>
    </source>
</evidence>
<sequence>MRKLNTERKVILTLGIIGVLTGIYGRYNAWAYDDYFVFFYTGMSLVWVAFLTSSKSCSRPFWKKQTQNQ</sequence>
<feature type="transmembrane region" description="Helical" evidence="1">
    <location>
        <begin position="35"/>
        <end position="54"/>
    </location>
</feature>
<name>A0A444VPK7_9FLAO</name>
<comment type="caution">
    <text evidence="2">The sequence shown here is derived from an EMBL/GenBank/DDBJ whole genome shotgun (WGS) entry which is preliminary data.</text>
</comment>
<reference evidence="2 3" key="1">
    <citation type="submission" date="2014-04" db="EMBL/GenBank/DDBJ databases">
        <title>Whole genome of Muricauda olearia.</title>
        <authorList>
            <person name="Zhang X.-H."/>
            <person name="Tang K."/>
        </authorList>
    </citation>
    <scope>NUCLEOTIDE SEQUENCE [LARGE SCALE GENOMIC DNA]</scope>
    <source>
        <strain evidence="2 3">Th120</strain>
    </source>
</reference>
<gene>
    <name evidence="2" type="ORF">DN53_07575</name>
</gene>
<protein>
    <submittedName>
        <fullName evidence="2">Uncharacterized protein</fullName>
    </submittedName>
</protein>
<proteinExistence type="predicted"/>
<dbReference type="Proteomes" id="UP000290261">
    <property type="component" value="Unassembled WGS sequence"/>
</dbReference>
<dbReference type="EMBL" id="JJMP01000002">
    <property type="protein sequence ID" value="RYC52580.1"/>
    <property type="molecule type" value="Genomic_DNA"/>
</dbReference>
<accession>A0A444VPK7</accession>
<keyword evidence="3" id="KW-1185">Reference proteome</keyword>
<evidence type="ECO:0000313" key="2">
    <source>
        <dbReference type="EMBL" id="RYC52580.1"/>
    </source>
</evidence>
<organism evidence="2 3">
    <name type="scientific">Flagellimonas olearia</name>
    <dbReference type="NCBI Taxonomy" id="552546"/>
    <lineage>
        <taxon>Bacteria</taxon>
        <taxon>Pseudomonadati</taxon>
        <taxon>Bacteroidota</taxon>
        <taxon>Flavobacteriia</taxon>
        <taxon>Flavobacteriales</taxon>
        <taxon>Flavobacteriaceae</taxon>
        <taxon>Flagellimonas</taxon>
    </lineage>
</organism>
<evidence type="ECO:0000256" key="1">
    <source>
        <dbReference type="SAM" id="Phobius"/>
    </source>
</evidence>
<dbReference type="RefSeq" id="WP_129653270.1">
    <property type="nucleotide sequence ID" value="NZ_ML142907.1"/>
</dbReference>
<keyword evidence="1" id="KW-0472">Membrane</keyword>
<keyword evidence="1" id="KW-1133">Transmembrane helix</keyword>
<dbReference type="AlphaFoldDB" id="A0A444VPK7"/>